<feature type="transmembrane region" description="Helical" evidence="1">
    <location>
        <begin position="82"/>
        <end position="100"/>
    </location>
</feature>
<gene>
    <name evidence="2" type="ORF">T07_6734</name>
</gene>
<keyword evidence="1" id="KW-1133">Transmembrane helix</keyword>
<reference evidence="2 3" key="1">
    <citation type="submission" date="2015-01" db="EMBL/GenBank/DDBJ databases">
        <title>Evolution of Trichinella species and genotypes.</title>
        <authorList>
            <person name="Korhonen P.K."/>
            <person name="Edoardo P."/>
            <person name="Giuseppe L.R."/>
            <person name="Gasser R.B."/>
        </authorList>
    </citation>
    <scope>NUCLEOTIDE SEQUENCE [LARGE SCALE GENOMIC DNA]</scope>
    <source>
        <strain evidence="2">ISS37</strain>
    </source>
</reference>
<organism evidence="2 3">
    <name type="scientific">Trichinella nelsoni</name>
    <dbReference type="NCBI Taxonomy" id="6336"/>
    <lineage>
        <taxon>Eukaryota</taxon>
        <taxon>Metazoa</taxon>
        <taxon>Ecdysozoa</taxon>
        <taxon>Nematoda</taxon>
        <taxon>Enoplea</taxon>
        <taxon>Dorylaimia</taxon>
        <taxon>Trichinellida</taxon>
        <taxon>Trichinellidae</taxon>
        <taxon>Trichinella</taxon>
    </lineage>
</organism>
<sequence length="113" mass="13120">MQHFTHLCVRVRNRYVHIASRRADFARSGGSRWRAIDHPTCHKRSHVQNRLLSVLNTSVCYSNIAGCCGLMRIMLLSYMKRNIMLCSLCLTIPFVIFRLIPISSFGKDYDDEE</sequence>
<comment type="caution">
    <text evidence="2">The sequence shown here is derived from an EMBL/GenBank/DDBJ whole genome shotgun (WGS) entry which is preliminary data.</text>
</comment>
<accession>A0A0V0RWW9</accession>
<protein>
    <recommendedName>
        <fullName evidence="4">Transmembrane protein</fullName>
    </recommendedName>
</protein>
<dbReference type="EMBL" id="JYDL01000066">
    <property type="protein sequence ID" value="KRX18903.1"/>
    <property type="molecule type" value="Genomic_DNA"/>
</dbReference>
<dbReference type="AlphaFoldDB" id="A0A0V0RWW9"/>
<dbReference type="OrthoDB" id="10510919at2759"/>
<evidence type="ECO:0008006" key="4">
    <source>
        <dbReference type="Google" id="ProtNLM"/>
    </source>
</evidence>
<dbReference type="Proteomes" id="UP000054630">
    <property type="component" value="Unassembled WGS sequence"/>
</dbReference>
<keyword evidence="3" id="KW-1185">Reference proteome</keyword>
<name>A0A0V0RWW9_9BILA</name>
<keyword evidence="1" id="KW-0812">Transmembrane</keyword>
<evidence type="ECO:0000313" key="3">
    <source>
        <dbReference type="Proteomes" id="UP000054630"/>
    </source>
</evidence>
<evidence type="ECO:0000313" key="2">
    <source>
        <dbReference type="EMBL" id="KRX18903.1"/>
    </source>
</evidence>
<proteinExistence type="predicted"/>
<evidence type="ECO:0000256" key="1">
    <source>
        <dbReference type="SAM" id="Phobius"/>
    </source>
</evidence>
<keyword evidence="1" id="KW-0472">Membrane</keyword>